<comment type="caution">
    <text evidence="5">The sequence shown here is derived from an EMBL/GenBank/DDBJ whole genome shotgun (WGS) entry which is preliminary data.</text>
</comment>
<dbReference type="Proteomes" id="UP000609531">
    <property type="component" value="Unassembled WGS sequence"/>
</dbReference>
<feature type="domain" description="HTH araC/xylS-type" evidence="4">
    <location>
        <begin position="172"/>
        <end position="270"/>
    </location>
</feature>
<evidence type="ECO:0000256" key="3">
    <source>
        <dbReference type="ARBA" id="ARBA00023163"/>
    </source>
</evidence>
<sequence length="275" mass="30463">MGTALAVCHGRFGRASLYRLNKPLAPHAHREGHIVLLVDGMPATVAVDGAVHAVDRGHAVAVSPWQPHEFRPRDLGAGAIFLTLYISPNWFLEMSRHIGQVMRFGAPLVVVDARMRRLAEQIAEHLASGHAGEHLPGLMHELTAAAFEASWSLTSDMPPASGWPRIADFRIRNAVRLMNERVTDACVLDRIARDAGLSRPHFYKLFRQNIGLTPNLYLNTLRLERSIHRLTETDDPVTSIGLDLGFASQASFTRFFCNNIGIAPTDYRRVSLHAA</sequence>
<evidence type="ECO:0000313" key="5">
    <source>
        <dbReference type="EMBL" id="MBJ3775190.1"/>
    </source>
</evidence>
<dbReference type="PROSITE" id="PS01124">
    <property type="entry name" value="HTH_ARAC_FAMILY_2"/>
    <property type="match status" value="1"/>
</dbReference>
<dbReference type="SMART" id="SM00342">
    <property type="entry name" value="HTH_ARAC"/>
    <property type="match status" value="1"/>
</dbReference>
<evidence type="ECO:0000256" key="1">
    <source>
        <dbReference type="ARBA" id="ARBA00023015"/>
    </source>
</evidence>
<dbReference type="PANTHER" id="PTHR46796">
    <property type="entry name" value="HTH-TYPE TRANSCRIPTIONAL ACTIVATOR RHAS-RELATED"/>
    <property type="match status" value="1"/>
</dbReference>
<accession>A0A934IM69</accession>
<dbReference type="SUPFAM" id="SSF46689">
    <property type="entry name" value="Homeodomain-like"/>
    <property type="match status" value="2"/>
</dbReference>
<dbReference type="InterPro" id="IPR050204">
    <property type="entry name" value="AraC_XylS_family_regulators"/>
</dbReference>
<proteinExistence type="predicted"/>
<organism evidence="5 6">
    <name type="scientific">Acuticoccus mangrovi</name>
    <dbReference type="NCBI Taxonomy" id="2796142"/>
    <lineage>
        <taxon>Bacteria</taxon>
        <taxon>Pseudomonadati</taxon>
        <taxon>Pseudomonadota</taxon>
        <taxon>Alphaproteobacteria</taxon>
        <taxon>Hyphomicrobiales</taxon>
        <taxon>Amorphaceae</taxon>
        <taxon>Acuticoccus</taxon>
    </lineage>
</organism>
<dbReference type="PANTHER" id="PTHR46796:SF2">
    <property type="entry name" value="TRANSCRIPTIONAL REGULATORY PROTEIN"/>
    <property type="match status" value="1"/>
</dbReference>
<dbReference type="InterPro" id="IPR009057">
    <property type="entry name" value="Homeodomain-like_sf"/>
</dbReference>
<dbReference type="AlphaFoldDB" id="A0A934IM69"/>
<keyword evidence="2" id="KW-0238">DNA-binding</keyword>
<dbReference type="InterPro" id="IPR014710">
    <property type="entry name" value="RmlC-like_jellyroll"/>
</dbReference>
<dbReference type="SUPFAM" id="SSF51182">
    <property type="entry name" value="RmlC-like cupins"/>
    <property type="match status" value="1"/>
</dbReference>
<keyword evidence="6" id="KW-1185">Reference proteome</keyword>
<dbReference type="InterPro" id="IPR011051">
    <property type="entry name" value="RmlC_Cupin_sf"/>
</dbReference>
<dbReference type="GO" id="GO:0043565">
    <property type="term" value="F:sequence-specific DNA binding"/>
    <property type="evidence" value="ECO:0007669"/>
    <property type="project" value="InterPro"/>
</dbReference>
<dbReference type="Gene3D" id="1.10.10.60">
    <property type="entry name" value="Homeodomain-like"/>
    <property type="match status" value="2"/>
</dbReference>
<dbReference type="Pfam" id="PF12833">
    <property type="entry name" value="HTH_18"/>
    <property type="match status" value="1"/>
</dbReference>
<evidence type="ECO:0000256" key="2">
    <source>
        <dbReference type="ARBA" id="ARBA00023125"/>
    </source>
</evidence>
<dbReference type="InterPro" id="IPR003313">
    <property type="entry name" value="AraC-bd"/>
</dbReference>
<dbReference type="EMBL" id="JAEKJA010000003">
    <property type="protein sequence ID" value="MBJ3775190.1"/>
    <property type="molecule type" value="Genomic_DNA"/>
</dbReference>
<protein>
    <submittedName>
        <fullName evidence="5">Helix-turn-helix transcriptional regulator</fullName>
    </submittedName>
</protein>
<dbReference type="GO" id="GO:0003700">
    <property type="term" value="F:DNA-binding transcription factor activity"/>
    <property type="evidence" value="ECO:0007669"/>
    <property type="project" value="InterPro"/>
</dbReference>
<keyword evidence="3" id="KW-0804">Transcription</keyword>
<keyword evidence="1" id="KW-0805">Transcription regulation</keyword>
<reference evidence="5" key="1">
    <citation type="submission" date="2020-12" db="EMBL/GenBank/DDBJ databases">
        <title>Bacterial taxonomy.</title>
        <authorList>
            <person name="Pan X."/>
        </authorList>
    </citation>
    <scope>NUCLEOTIDE SEQUENCE</scope>
    <source>
        <strain evidence="5">B2012</strain>
    </source>
</reference>
<evidence type="ECO:0000259" key="4">
    <source>
        <dbReference type="PROSITE" id="PS01124"/>
    </source>
</evidence>
<dbReference type="InterPro" id="IPR018060">
    <property type="entry name" value="HTH_AraC"/>
</dbReference>
<evidence type="ECO:0000313" key="6">
    <source>
        <dbReference type="Proteomes" id="UP000609531"/>
    </source>
</evidence>
<name>A0A934IM69_9HYPH</name>
<dbReference type="Pfam" id="PF02311">
    <property type="entry name" value="AraC_binding"/>
    <property type="match status" value="1"/>
</dbReference>
<gene>
    <name evidence="5" type="ORF">JCR33_05790</name>
</gene>
<dbReference type="Gene3D" id="2.60.120.10">
    <property type="entry name" value="Jelly Rolls"/>
    <property type="match status" value="1"/>
</dbReference>
<dbReference type="RefSeq" id="WP_198881070.1">
    <property type="nucleotide sequence ID" value="NZ_JAEKJA010000003.1"/>
</dbReference>